<name>A0A2P4XFR6_9STRA</name>
<dbReference type="AlphaFoldDB" id="A0A2P4XFR6"/>
<gene>
    <name evidence="1" type="ORF">PHPALM_20091</name>
</gene>
<accession>A0A2P4XFR6</accession>
<evidence type="ECO:0000313" key="2">
    <source>
        <dbReference type="Proteomes" id="UP000237271"/>
    </source>
</evidence>
<comment type="caution">
    <text evidence="1">The sequence shown here is derived from an EMBL/GenBank/DDBJ whole genome shotgun (WGS) entry which is preliminary data.</text>
</comment>
<dbReference type="OrthoDB" id="123721at2759"/>
<dbReference type="Proteomes" id="UP000237271">
    <property type="component" value="Unassembled WGS sequence"/>
</dbReference>
<organism evidence="1 2">
    <name type="scientific">Phytophthora palmivora</name>
    <dbReference type="NCBI Taxonomy" id="4796"/>
    <lineage>
        <taxon>Eukaryota</taxon>
        <taxon>Sar</taxon>
        <taxon>Stramenopiles</taxon>
        <taxon>Oomycota</taxon>
        <taxon>Peronosporomycetes</taxon>
        <taxon>Peronosporales</taxon>
        <taxon>Peronosporaceae</taxon>
        <taxon>Phytophthora</taxon>
    </lineage>
</organism>
<sequence>MATRNLAYPIVSRFVQHPNVTHAGALQRVLRYLVATKTHGVFYKNHDTNTAHILGIGGFVDANLGNCPDTKKECVRLRDDDGSWAGSLGGKAPNTAEAECAAASEACQEGQAIKNILIELRVKCEIVFKLGVDIQAAITLTTRSTYSRKTLYVDLRLHYVREMAQHGEMELWKVSGDENPADLLTKPMGSSDWTR</sequence>
<dbReference type="PANTHER" id="PTHR11439">
    <property type="entry name" value="GAG-POL-RELATED RETROTRANSPOSON"/>
    <property type="match status" value="1"/>
</dbReference>
<reference evidence="1 2" key="1">
    <citation type="journal article" date="2017" name="Genome Biol. Evol.">
        <title>Phytophthora megakarya and P. palmivora, closely related causal agents of cacao black pod rot, underwent increases in genome sizes and gene numbers by different mechanisms.</title>
        <authorList>
            <person name="Ali S.S."/>
            <person name="Shao J."/>
            <person name="Lary D.J."/>
            <person name="Kronmiller B."/>
            <person name="Shen D."/>
            <person name="Strem M.D."/>
            <person name="Amoako-Attah I."/>
            <person name="Akrofi A.Y."/>
            <person name="Begoude B.A."/>
            <person name="Ten Hoopen G.M."/>
            <person name="Coulibaly K."/>
            <person name="Kebe B.I."/>
            <person name="Melnick R.L."/>
            <person name="Guiltinan M.J."/>
            <person name="Tyler B.M."/>
            <person name="Meinhardt L.W."/>
            <person name="Bailey B.A."/>
        </authorList>
    </citation>
    <scope>NUCLEOTIDE SEQUENCE [LARGE SCALE GENOMIC DNA]</scope>
    <source>
        <strain evidence="2">sbr112.9</strain>
    </source>
</reference>
<evidence type="ECO:0000313" key="1">
    <source>
        <dbReference type="EMBL" id="POM64382.1"/>
    </source>
</evidence>
<proteinExistence type="predicted"/>
<dbReference type="PANTHER" id="PTHR11439:SF491">
    <property type="entry name" value="INTEGRASE CATALYTIC DOMAIN-CONTAINING PROTEIN"/>
    <property type="match status" value="1"/>
</dbReference>
<protein>
    <submittedName>
        <fullName evidence="1">Uncharacterized protein</fullName>
    </submittedName>
</protein>
<keyword evidence="2" id="KW-1185">Reference proteome</keyword>
<dbReference type="CDD" id="cd09272">
    <property type="entry name" value="RNase_HI_RT_Ty1"/>
    <property type="match status" value="1"/>
</dbReference>
<dbReference type="EMBL" id="NCKW01011115">
    <property type="protein sequence ID" value="POM64382.1"/>
    <property type="molecule type" value="Genomic_DNA"/>
</dbReference>